<dbReference type="InterPro" id="IPR010998">
    <property type="entry name" value="Integrase_recombinase_N"/>
</dbReference>
<evidence type="ECO:0000313" key="7">
    <source>
        <dbReference type="EMBL" id="QSE87528.1"/>
    </source>
</evidence>
<dbReference type="InterPro" id="IPR044068">
    <property type="entry name" value="CB"/>
</dbReference>
<evidence type="ECO:0000256" key="2">
    <source>
        <dbReference type="ARBA" id="ARBA00023125"/>
    </source>
</evidence>
<dbReference type="EMBL" id="CP070615">
    <property type="protein sequence ID" value="QSE87528.1"/>
    <property type="molecule type" value="Genomic_DNA"/>
</dbReference>
<dbReference type="Gene3D" id="1.10.443.10">
    <property type="entry name" value="Intergrase catalytic core"/>
    <property type="match status" value="1"/>
</dbReference>
<dbReference type="SUPFAM" id="SSF56349">
    <property type="entry name" value="DNA breaking-rejoining enzymes"/>
    <property type="match status" value="1"/>
</dbReference>
<sequence length="393" mass="42831">MAMTGPLAPWAPGMAEWLTRLGYTPRLVERHLQLAGGLSKFLHRRGLTASDLSQELIEQFAAARRAKNRSRRPTARSLSWLVDYLSDIGVATAPAALPVRSEQQVLIERYRDYLTVERGLVPDTAANYVPVVTLFLAAHPVRELHELSAADVSEFMTSQCRQVSTRGAERLATGLRSFLGFALVEGLISVSLVGAVPSVARWSGATLPRGLTSTQVAALLSSCDRRRPLGRRDYAILLLLVRLGLRAAEVSALRLDDIDWRTGEIVVRGKGRTEERLPLPPDVGAAIAAYLRRGRPRRPEREVFLRACAPLRGLTPDGVSEVARAASERAGLGSFGSHRLRHTAGTQLLQAGASLPEVAEVLRHHTIATTAIYAKVDHLALRDLATPWPGGAR</sequence>
<reference evidence="7 8" key="2">
    <citation type="journal article" date="2022" name="Arch. Microbiol.">
        <title>Rhodococcus pseudokoreensis sp. nov. isolated from the rhizosphere of young M26 apple rootstocks.</title>
        <authorList>
            <person name="Kampfer P."/>
            <person name="Glaeser S.P."/>
            <person name="Blom J."/>
            <person name="Wolf J."/>
            <person name="Benning S."/>
            <person name="Schloter M."/>
            <person name="Neumann-Schaal M."/>
        </authorList>
    </citation>
    <scope>NUCLEOTIDE SEQUENCE [LARGE SCALE GENOMIC DNA]</scope>
    <source>
        <strain evidence="7 8">R79</strain>
    </source>
</reference>
<feature type="domain" description="Core-binding (CB)" evidence="6">
    <location>
        <begin position="101"/>
        <end position="183"/>
    </location>
</feature>
<gene>
    <name evidence="7" type="ORF">JWS13_02330</name>
</gene>
<evidence type="ECO:0000259" key="5">
    <source>
        <dbReference type="PROSITE" id="PS51898"/>
    </source>
</evidence>
<feature type="domain" description="Tyr recombinase" evidence="5">
    <location>
        <begin position="206"/>
        <end position="386"/>
    </location>
</feature>
<dbReference type="Gene3D" id="1.10.150.130">
    <property type="match status" value="1"/>
</dbReference>
<dbReference type="Pfam" id="PF02899">
    <property type="entry name" value="Phage_int_SAM_1"/>
    <property type="match status" value="1"/>
</dbReference>
<keyword evidence="1" id="KW-0229">DNA integration</keyword>
<dbReference type="Pfam" id="PF00589">
    <property type="entry name" value="Phage_integrase"/>
    <property type="match status" value="1"/>
</dbReference>
<dbReference type="PROSITE" id="PS51900">
    <property type="entry name" value="CB"/>
    <property type="match status" value="1"/>
</dbReference>
<keyword evidence="8" id="KW-1185">Reference proteome</keyword>
<dbReference type="RefSeq" id="WP_005242907.1">
    <property type="nucleotide sequence ID" value="NZ_CP070615.1"/>
</dbReference>
<name>A0A974VZC6_9NOCA</name>
<evidence type="ECO:0000256" key="4">
    <source>
        <dbReference type="PROSITE-ProRule" id="PRU01248"/>
    </source>
</evidence>
<evidence type="ECO:0000256" key="1">
    <source>
        <dbReference type="ARBA" id="ARBA00022908"/>
    </source>
</evidence>
<evidence type="ECO:0000256" key="3">
    <source>
        <dbReference type="ARBA" id="ARBA00023172"/>
    </source>
</evidence>
<geneLocation type="plasmid" evidence="7 8">
    <name>unnamed4</name>
</geneLocation>
<keyword evidence="3" id="KW-0233">DNA recombination</keyword>
<reference evidence="7 8" key="1">
    <citation type="journal article" date="2021" name="Microbiol. Resour. Announc.">
        <title>Complete Genome Sequences of Two Rhodococcus sp. Strains with Large and Linear Chromosomes, Isolated from Apple Rhizosphere.</title>
        <authorList>
            <person name="Benning S."/>
            <person name="Brugnone N."/>
            <person name="Siani R."/>
            <person name="Kublik S."/>
            <person name="Schloter M."/>
            <person name="Rad V."/>
        </authorList>
    </citation>
    <scope>NUCLEOTIDE SEQUENCE [LARGE SCALE GENOMIC DNA]</scope>
    <source>
        <strain evidence="7 8">R79</strain>
    </source>
</reference>
<dbReference type="Proteomes" id="UP000662986">
    <property type="component" value="Plasmid unnamed4"/>
</dbReference>
<proteinExistence type="predicted"/>
<dbReference type="InterPro" id="IPR002104">
    <property type="entry name" value="Integrase_catalytic"/>
</dbReference>
<accession>A0A974VZC6</accession>
<keyword evidence="7" id="KW-0614">Plasmid</keyword>
<dbReference type="InterPro" id="IPR050090">
    <property type="entry name" value="Tyrosine_recombinase_XerCD"/>
</dbReference>
<evidence type="ECO:0000313" key="8">
    <source>
        <dbReference type="Proteomes" id="UP000662986"/>
    </source>
</evidence>
<keyword evidence="2 4" id="KW-0238">DNA-binding</keyword>
<dbReference type="GeneID" id="69892463"/>
<dbReference type="PANTHER" id="PTHR30349:SF90">
    <property type="entry name" value="TYROSINE RECOMBINASE XERD"/>
    <property type="match status" value="1"/>
</dbReference>
<evidence type="ECO:0000259" key="6">
    <source>
        <dbReference type="PROSITE" id="PS51900"/>
    </source>
</evidence>
<dbReference type="InterPro" id="IPR013762">
    <property type="entry name" value="Integrase-like_cat_sf"/>
</dbReference>
<organism evidence="7 8">
    <name type="scientific">Rhodococcus pseudokoreensis</name>
    <dbReference type="NCBI Taxonomy" id="2811421"/>
    <lineage>
        <taxon>Bacteria</taxon>
        <taxon>Bacillati</taxon>
        <taxon>Actinomycetota</taxon>
        <taxon>Actinomycetes</taxon>
        <taxon>Mycobacteriales</taxon>
        <taxon>Nocardiaceae</taxon>
        <taxon>Rhodococcus</taxon>
    </lineage>
</organism>
<dbReference type="PROSITE" id="PS51898">
    <property type="entry name" value="TYR_RECOMBINASE"/>
    <property type="match status" value="1"/>
</dbReference>
<protein>
    <submittedName>
        <fullName evidence="7">Tyrosine-type recombinase/integrase</fullName>
    </submittedName>
</protein>
<dbReference type="PANTHER" id="PTHR30349">
    <property type="entry name" value="PHAGE INTEGRASE-RELATED"/>
    <property type="match status" value="1"/>
</dbReference>
<dbReference type="InterPro" id="IPR004107">
    <property type="entry name" value="Integrase_SAM-like_N"/>
</dbReference>
<dbReference type="InterPro" id="IPR011010">
    <property type="entry name" value="DNA_brk_join_enz"/>
</dbReference>